<keyword evidence="2" id="KW-1185">Reference proteome</keyword>
<dbReference type="AlphaFoldDB" id="A0A1L9V943"/>
<dbReference type="Proteomes" id="UP000184300">
    <property type="component" value="Unassembled WGS sequence"/>
</dbReference>
<dbReference type="VEuPathDB" id="FungiDB:ASPGLDRAFT_51685"/>
<dbReference type="GeneID" id="34463845"/>
<dbReference type="RefSeq" id="XP_022397152.1">
    <property type="nucleotide sequence ID" value="XM_022547584.1"/>
</dbReference>
<evidence type="ECO:0000313" key="1">
    <source>
        <dbReference type="EMBL" id="OJJ80454.1"/>
    </source>
</evidence>
<name>A0A1L9V943_ASPGL</name>
<proteinExistence type="predicted"/>
<evidence type="ECO:0000313" key="2">
    <source>
        <dbReference type="Proteomes" id="UP000184300"/>
    </source>
</evidence>
<dbReference type="EMBL" id="KV878911">
    <property type="protein sequence ID" value="OJJ80454.1"/>
    <property type="molecule type" value="Genomic_DNA"/>
</dbReference>
<sequence>MPLPASLALVASVCVWILNFSFRSNQIPSQRVASLSGGGLISTAPSGDWIVQSLV</sequence>
<accession>A0A1L9V943</accession>
<reference evidence="2" key="1">
    <citation type="journal article" date="2017" name="Genome Biol.">
        <title>Comparative genomics reveals high biological diversity and specific adaptations in the industrially and medically important fungal genus Aspergillus.</title>
        <authorList>
            <person name="de Vries R.P."/>
            <person name="Riley R."/>
            <person name="Wiebenga A."/>
            <person name="Aguilar-Osorio G."/>
            <person name="Amillis S."/>
            <person name="Uchima C.A."/>
            <person name="Anderluh G."/>
            <person name="Asadollahi M."/>
            <person name="Askin M."/>
            <person name="Barry K."/>
            <person name="Battaglia E."/>
            <person name="Bayram O."/>
            <person name="Benocci T."/>
            <person name="Braus-Stromeyer S.A."/>
            <person name="Caldana C."/>
            <person name="Canovas D."/>
            <person name="Cerqueira G.C."/>
            <person name="Chen F."/>
            <person name="Chen W."/>
            <person name="Choi C."/>
            <person name="Clum A."/>
            <person name="Dos Santos R.A."/>
            <person name="Damasio A.R."/>
            <person name="Diallinas G."/>
            <person name="Emri T."/>
            <person name="Fekete E."/>
            <person name="Flipphi M."/>
            <person name="Freyberg S."/>
            <person name="Gallo A."/>
            <person name="Gournas C."/>
            <person name="Habgood R."/>
            <person name="Hainaut M."/>
            <person name="Harispe M.L."/>
            <person name="Henrissat B."/>
            <person name="Hilden K.S."/>
            <person name="Hope R."/>
            <person name="Hossain A."/>
            <person name="Karabika E."/>
            <person name="Karaffa L."/>
            <person name="Karanyi Z."/>
            <person name="Krasevec N."/>
            <person name="Kuo A."/>
            <person name="Kusch H."/>
            <person name="LaButti K."/>
            <person name="Lagendijk E.L."/>
            <person name="Lapidus A."/>
            <person name="Levasseur A."/>
            <person name="Lindquist E."/>
            <person name="Lipzen A."/>
            <person name="Logrieco A.F."/>
            <person name="MacCabe A."/>
            <person name="Maekelae M.R."/>
            <person name="Malavazi I."/>
            <person name="Melin P."/>
            <person name="Meyer V."/>
            <person name="Mielnichuk N."/>
            <person name="Miskei M."/>
            <person name="Molnar A.P."/>
            <person name="Mule G."/>
            <person name="Ngan C.Y."/>
            <person name="Orejas M."/>
            <person name="Orosz E."/>
            <person name="Ouedraogo J.P."/>
            <person name="Overkamp K.M."/>
            <person name="Park H.-S."/>
            <person name="Perrone G."/>
            <person name="Piumi F."/>
            <person name="Punt P.J."/>
            <person name="Ram A.F."/>
            <person name="Ramon A."/>
            <person name="Rauscher S."/>
            <person name="Record E."/>
            <person name="Riano-Pachon D.M."/>
            <person name="Robert V."/>
            <person name="Roehrig J."/>
            <person name="Ruller R."/>
            <person name="Salamov A."/>
            <person name="Salih N.S."/>
            <person name="Samson R.A."/>
            <person name="Sandor E."/>
            <person name="Sanguinetti M."/>
            <person name="Schuetze T."/>
            <person name="Sepcic K."/>
            <person name="Shelest E."/>
            <person name="Sherlock G."/>
            <person name="Sophianopoulou V."/>
            <person name="Squina F.M."/>
            <person name="Sun H."/>
            <person name="Susca A."/>
            <person name="Todd R.B."/>
            <person name="Tsang A."/>
            <person name="Unkles S.E."/>
            <person name="van de Wiele N."/>
            <person name="van Rossen-Uffink D."/>
            <person name="Oliveira J.V."/>
            <person name="Vesth T.C."/>
            <person name="Visser J."/>
            <person name="Yu J.-H."/>
            <person name="Zhou M."/>
            <person name="Andersen M.R."/>
            <person name="Archer D.B."/>
            <person name="Baker S.E."/>
            <person name="Benoit I."/>
            <person name="Brakhage A.A."/>
            <person name="Braus G.H."/>
            <person name="Fischer R."/>
            <person name="Frisvad J.C."/>
            <person name="Goldman G.H."/>
            <person name="Houbraken J."/>
            <person name="Oakley B."/>
            <person name="Pocsi I."/>
            <person name="Scazzocchio C."/>
            <person name="Seiboth B."/>
            <person name="vanKuyk P.A."/>
            <person name="Wortman J."/>
            <person name="Dyer P.S."/>
            <person name="Grigoriev I.V."/>
        </authorList>
    </citation>
    <scope>NUCLEOTIDE SEQUENCE [LARGE SCALE GENOMIC DNA]</scope>
    <source>
        <strain evidence="2">CBS 516.65</strain>
    </source>
</reference>
<organism evidence="1 2">
    <name type="scientific">Aspergillus glaucus CBS 516.65</name>
    <dbReference type="NCBI Taxonomy" id="1160497"/>
    <lineage>
        <taxon>Eukaryota</taxon>
        <taxon>Fungi</taxon>
        <taxon>Dikarya</taxon>
        <taxon>Ascomycota</taxon>
        <taxon>Pezizomycotina</taxon>
        <taxon>Eurotiomycetes</taxon>
        <taxon>Eurotiomycetidae</taxon>
        <taxon>Eurotiales</taxon>
        <taxon>Aspergillaceae</taxon>
        <taxon>Aspergillus</taxon>
        <taxon>Aspergillus subgen. Aspergillus</taxon>
    </lineage>
</organism>
<protein>
    <submittedName>
        <fullName evidence="1">Uncharacterized protein</fullName>
    </submittedName>
</protein>
<gene>
    <name evidence="1" type="ORF">ASPGLDRAFT_51685</name>
</gene>